<evidence type="ECO:0000256" key="3">
    <source>
        <dbReference type="ARBA" id="ARBA00023002"/>
    </source>
</evidence>
<feature type="domain" description="Thioredoxin-like fold" evidence="7">
    <location>
        <begin position="39"/>
        <end position="204"/>
    </location>
</feature>
<evidence type="ECO:0000256" key="4">
    <source>
        <dbReference type="ARBA" id="ARBA00023157"/>
    </source>
</evidence>
<evidence type="ECO:0000313" key="8">
    <source>
        <dbReference type="EMBL" id="TQV83495.1"/>
    </source>
</evidence>
<dbReference type="RefSeq" id="WP_142894732.1">
    <property type="nucleotide sequence ID" value="NZ_ML660052.1"/>
</dbReference>
<dbReference type="InterPro" id="IPR036249">
    <property type="entry name" value="Thioredoxin-like_sf"/>
</dbReference>
<keyword evidence="2 6" id="KW-0732">Signal</keyword>
<keyword evidence="9" id="KW-1185">Reference proteome</keyword>
<dbReference type="GO" id="GO:0016491">
    <property type="term" value="F:oxidoreductase activity"/>
    <property type="evidence" value="ECO:0007669"/>
    <property type="project" value="UniProtKB-KW"/>
</dbReference>
<gene>
    <name evidence="8" type="ORF">FKG95_02580</name>
</gene>
<evidence type="ECO:0000256" key="1">
    <source>
        <dbReference type="ARBA" id="ARBA00005791"/>
    </source>
</evidence>
<keyword evidence="5" id="KW-0676">Redox-active center</keyword>
<evidence type="ECO:0000256" key="5">
    <source>
        <dbReference type="ARBA" id="ARBA00023284"/>
    </source>
</evidence>
<dbReference type="InterPro" id="IPR012336">
    <property type="entry name" value="Thioredoxin-like_fold"/>
</dbReference>
<sequence length="206" mass="22681">MNRRKILTTTAAVSALAVGSSLGLRIPSAKADEVPLYDDDRFVGSPDAPITIIEYASLTCPHCASFHANTYPELKKQWIDTGRAKLVFRHFPLDGLGLRAAAVSNCLEGDRHFGFIEILMKSMQQWARAADPTKALAQISALAGINQEQFEKCFNDEAEMDKILARRAEANTEYDVNSTPSFLVNGRLVTGALDFTAFNRLLEDEA</sequence>
<dbReference type="PANTHER" id="PTHR13887:SF14">
    <property type="entry name" value="DISULFIDE BOND FORMATION PROTEIN D"/>
    <property type="match status" value="1"/>
</dbReference>
<dbReference type="Proteomes" id="UP000315252">
    <property type="component" value="Unassembled WGS sequence"/>
</dbReference>
<dbReference type="Pfam" id="PF13462">
    <property type="entry name" value="Thioredoxin_4"/>
    <property type="match status" value="1"/>
</dbReference>
<evidence type="ECO:0000259" key="7">
    <source>
        <dbReference type="Pfam" id="PF13462"/>
    </source>
</evidence>
<organism evidence="8 9">
    <name type="scientific">Denitrobaculum tricleocarpae</name>
    <dbReference type="NCBI Taxonomy" id="2591009"/>
    <lineage>
        <taxon>Bacteria</taxon>
        <taxon>Pseudomonadati</taxon>
        <taxon>Pseudomonadota</taxon>
        <taxon>Alphaproteobacteria</taxon>
        <taxon>Rhodospirillales</taxon>
        <taxon>Rhodospirillaceae</taxon>
        <taxon>Denitrobaculum</taxon>
    </lineage>
</organism>
<protein>
    <submittedName>
        <fullName evidence="8">DsbA family protein</fullName>
    </submittedName>
</protein>
<dbReference type="Gene3D" id="3.40.30.10">
    <property type="entry name" value="Glutaredoxin"/>
    <property type="match status" value="1"/>
</dbReference>
<name>A0A545U1Z2_9PROT</name>
<evidence type="ECO:0000256" key="2">
    <source>
        <dbReference type="ARBA" id="ARBA00022729"/>
    </source>
</evidence>
<keyword evidence="3" id="KW-0560">Oxidoreductase</keyword>
<feature type="chain" id="PRO_5021994599" evidence="6">
    <location>
        <begin position="32"/>
        <end position="206"/>
    </location>
</feature>
<dbReference type="EMBL" id="VHSH01000001">
    <property type="protein sequence ID" value="TQV83495.1"/>
    <property type="molecule type" value="Genomic_DNA"/>
</dbReference>
<reference evidence="8 9" key="1">
    <citation type="submission" date="2019-06" db="EMBL/GenBank/DDBJ databases">
        <title>Whole genome sequence for Rhodospirillaceae sp. R148.</title>
        <authorList>
            <person name="Wang G."/>
        </authorList>
    </citation>
    <scope>NUCLEOTIDE SEQUENCE [LARGE SCALE GENOMIC DNA]</scope>
    <source>
        <strain evidence="8 9">R148</strain>
    </source>
</reference>
<dbReference type="AlphaFoldDB" id="A0A545U1Z2"/>
<evidence type="ECO:0000256" key="6">
    <source>
        <dbReference type="SAM" id="SignalP"/>
    </source>
</evidence>
<feature type="signal peptide" evidence="6">
    <location>
        <begin position="1"/>
        <end position="31"/>
    </location>
</feature>
<evidence type="ECO:0000313" key="9">
    <source>
        <dbReference type="Proteomes" id="UP000315252"/>
    </source>
</evidence>
<dbReference type="OrthoDB" id="8478320at2"/>
<dbReference type="SUPFAM" id="SSF52833">
    <property type="entry name" value="Thioredoxin-like"/>
    <property type="match status" value="1"/>
</dbReference>
<comment type="caution">
    <text evidence="8">The sequence shown here is derived from an EMBL/GenBank/DDBJ whole genome shotgun (WGS) entry which is preliminary data.</text>
</comment>
<dbReference type="PANTHER" id="PTHR13887">
    <property type="entry name" value="GLUTATHIONE S-TRANSFERASE KAPPA"/>
    <property type="match status" value="1"/>
</dbReference>
<accession>A0A545U1Z2</accession>
<proteinExistence type="inferred from homology"/>
<comment type="similarity">
    <text evidence="1">Belongs to the thioredoxin family. DsbA subfamily.</text>
</comment>
<keyword evidence="4" id="KW-1015">Disulfide bond</keyword>